<dbReference type="InterPro" id="IPR003961">
    <property type="entry name" value="FN3_dom"/>
</dbReference>
<gene>
    <name evidence="4" type="ORF">ACFSDX_24890</name>
</gene>
<evidence type="ECO:0000259" key="3">
    <source>
        <dbReference type="PROSITE" id="PS50853"/>
    </source>
</evidence>
<feature type="domain" description="PKD" evidence="2">
    <location>
        <begin position="1398"/>
        <end position="1461"/>
    </location>
</feature>
<dbReference type="RefSeq" id="WP_382318642.1">
    <property type="nucleotide sequence ID" value="NZ_JBHUFD010000019.1"/>
</dbReference>
<dbReference type="PROSITE" id="PS50853">
    <property type="entry name" value="FN3"/>
    <property type="match status" value="2"/>
</dbReference>
<dbReference type="InterPro" id="IPR036116">
    <property type="entry name" value="FN3_sf"/>
</dbReference>
<evidence type="ECO:0000313" key="4">
    <source>
        <dbReference type="EMBL" id="MFD1875692.1"/>
    </source>
</evidence>
<dbReference type="InterPro" id="IPR000601">
    <property type="entry name" value="PKD_dom"/>
</dbReference>
<dbReference type="InterPro" id="IPR014756">
    <property type="entry name" value="Ig_E-set"/>
</dbReference>
<feature type="chain" id="PRO_5046165536" evidence="1">
    <location>
        <begin position="23"/>
        <end position="1617"/>
    </location>
</feature>
<feature type="domain" description="Fibronectin type-III" evidence="3">
    <location>
        <begin position="585"/>
        <end position="692"/>
    </location>
</feature>
<evidence type="ECO:0000256" key="1">
    <source>
        <dbReference type="SAM" id="SignalP"/>
    </source>
</evidence>
<dbReference type="Pfam" id="PF17963">
    <property type="entry name" value="Big_9"/>
    <property type="match status" value="1"/>
</dbReference>
<dbReference type="PANTHER" id="PTHR34677">
    <property type="match status" value="1"/>
</dbReference>
<reference evidence="5" key="1">
    <citation type="journal article" date="2019" name="Int. J. Syst. Evol. Microbiol.">
        <title>The Global Catalogue of Microorganisms (GCM) 10K type strain sequencing project: providing services to taxonomists for standard genome sequencing and annotation.</title>
        <authorList>
            <consortium name="The Broad Institute Genomics Platform"/>
            <consortium name="The Broad Institute Genome Sequencing Center for Infectious Disease"/>
            <person name="Wu L."/>
            <person name="Ma J."/>
        </authorList>
    </citation>
    <scope>NUCLEOTIDE SEQUENCE [LARGE SCALE GENOMIC DNA]</scope>
    <source>
        <strain evidence="5">CGMCC 1.15795</strain>
    </source>
</reference>
<comment type="caution">
    <text evidence="4">The sequence shown here is derived from an EMBL/GenBank/DDBJ whole genome shotgun (WGS) entry which is preliminary data.</text>
</comment>
<name>A0ABW4R272_9BACT</name>
<feature type="signal peptide" evidence="1">
    <location>
        <begin position="1"/>
        <end position="22"/>
    </location>
</feature>
<dbReference type="InterPro" id="IPR044048">
    <property type="entry name" value="Big_12"/>
</dbReference>
<dbReference type="Proteomes" id="UP001597197">
    <property type="component" value="Unassembled WGS sequence"/>
</dbReference>
<dbReference type="SUPFAM" id="SSF81296">
    <property type="entry name" value="E set domains"/>
    <property type="match status" value="1"/>
</dbReference>
<keyword evidence="1" id="KW-0732">Signal</keyword>
<dbReference type="CDD" id="cd00102">
    <property type="entry name" value="IPT"/>
    <property type="match status" value="1"/>
</dbReference>
<dbReference type="EMBL" id="JBHUFD010000019">
    <property type="protein sequence ID" value="MFD1875692.1"/>
    <property type="molecule type" value="Genomic_DNA"/>
</dbReference>
<dbReference type="Gene3D" id="2.60.40.10">
    <property type="entry name" value="Immunoglobulins"/>
    <property type="match status" value="5"/>
</dbReference>
<keyword evidence="5" id="KW-1185">Reference proteome</keyword>
<evidence type="ECO:0000259" key="2">
    <source>
        <dbReference type="PROSITE" id="PS50093"/>
    </source>
</evidence>
<protein>
    <submittedName>
        <fullName evidence="4">Ig-like domain-containing protein</fullName>
    </submittedName>
</protein>
<accession>A0ABW4R272</accession>
<dbReference type="NCBIfam" id="TIGR04183">
    <property type="entry name" value="Por_Secre_tail"/>
    <property type="match status" value="1"/>
</dbReference>
<evidence type="ECO:0000313" key="5">
    <source>
        <dbReference type="Proteomes" id="UP001597197"/>
    </source>
</evidence>
<sequence length="1617" mass="161924">MKRNLLWAVLSLLGLLAPAARAQTAVPLAQETFEGVSTDWGYSANSFNSPATTTPFSPLSYFERKQLSSSGAAYPGTTQPLTNQQGSYAFAGENVRGFGTTVVRSAGYVVLNPIPAAGYQNLRVTVALAAPRGGGFTGAGANGVTAADRIRLQYSFDGGPFVTAGLLVSSDPVNNGDFQQDTSSPLDSIPEGLVLGQAFQDISADIAGTGTSLRVRVVADTRGAELAFDNIRVTGVLNNTPTPTLSGLETTAASYTEGGSPVQLTNSLTVGYSNGSATTLTGATVRISSNFAAQDQLDFTNQPGITGSYNTGTGVLTLNGTTSQAAYQAALRSITYSNTNTTTLNTGTRQITFQVRNGAAVSNSPVRTLTIRGTLNAPAALNYTENFDTDGDGTRYFGNAWAVAGGARVGSFRATTSPATYNGTQVGNATFTGYSGGYWFGEGTVSTANPTNPYGLVQLAPVNAAGRSNLRFTVAIGAAGNWLGYFDAANPGDRFELFYSTDGGTTLTQFGAFYGVDGTAPARQDADLDPLTPAAGTQLSPALQDFTFVLPPAAAVSNLTFVLRQRARGQSEIAYDNIRITAAMPPTVATGTAGSLTGSTAAVSGNTLAADGGANVSDYGVVYVAGTGTPTTANSKVQVGTTQPASFPTNFTANLTGLAAGTQYTARAYATNSVGTSYGTAVSFTTPTTVAAIVRADPSPTNASQVRFTVTFATPVTGLTSSNFSLATDGTLAGGSVGSVSGAGTTYTVAVNTGTGSGSLRLNLDNSTGLSPGVSNVPFTTGESYTIDKTAPTVVISSTAGSAGSTTATTPLPFTVTFSESVTGFVAGDVAVTNGTLAGFSGAGSTYTFNVTPAAAGAVTVTVPANAATDQANNGNAAATQFSITYQPPVVPTTAAPVLTDPANNSTTTGTPTFSGTAPAGSTVTVYLATNGGAAQAIGTATAVGGTFSLTPATALADGTYAAYATAQSSGASVSANSSVVNFTVDTVAPTVTLTSPAGASGSTTPTTPFAFTATFSEAVTGFSAGGITVTNGTVSSGPAGSGNTYTFAVTPTTAGIATTVALAAGAAQDAANNGNVASAPYTLTYQPTPTIADFNPPNGPVSTQVTITGTGFVNVMAVAFNGTAASSFTVTSATSLMATVAAGTTTGPVSVRTAGGTATSATPFTVRTAPVANPDTYTTPANTLLTGNVLSNDQGRGLRAQVVSLPQQGTLTFNPDGSFGYTPASGYSGIDRFTYQACDNGSPSLCSNATTVTISVQPAAATAPVVTTAAPANVASTSATLGGTVSSEGNTPVTARGVVYSSTNAMPILGGSGTTTAVASSGGPGSFTVAVSGLAPGTQYTARAYATNSVGTSYGAAQTFTTSVSCASFAPSISVTPANTTYTGGVPSTLYLGYGAQTVTLTASGGGSGATYQWSPTTGLSNPASATTTFTATKAGTFTYTVTVRAASGCVAMASITLIVIDARCGSGNSGKNDKVLVCHNGNELCLASAAVAAHLQHGDQLGTCPSSKAQTQAQAARLVEPATTTDTSEDSNLEAYPNPFTTATTVRFRAALPSRVQLQLYNALGQLVATLYDGQVQAGQLLERTLDGTQLSAGLYICRLSTAGQTLTQRVVLSR</sequence>
<feature type="domain" description="Fibronectin type-III" evidence="3">
    <location>
        <begin position="1264"/>
        <end position="1366"/>
    </location>
</feature>
<dbReference type="PANTHER" id="PTHR34677:SF3">
    <property type="entry name" value="BACTERIAL IG-LIKE DOMAIN-CONTAINING PROTEIN"/>
    <property type="match status" value="1"/>
</dbReference>
<dbReference type="Pfam" id="PF19078">
    <property type="entry name" value="Big_12"/>
    <property type="match status" value="2"/>
</dbReference>
<dbReference type="SUPFAM" id="SSF49265">
    <property type="entry name" value="Fibronectin type III"/>
    <property type="match status" value="2"/>
</dbReference>
<dbReference type="Pfam" id="PF18962">
    <property type="entry name" value="Por_Secre_tail"/>
    <property type="match status" value="1"/>
</dbReference>
<dbReference type="InterPro" id="IPR013783">
    <property type="entry name" value="Ig-like_fold"/>
</dbReference>
<proteinExistence type="predicted"/>
<dbReference type="PROSITE" id="PS50093">
    <property type="entry name" value="PKD"/>
    <property type="match status" value="1"/>
</dbReference>
<dbReference type="InterPro" id="IPR026444">
    <property type="entry name" value="Secre_tail"/>
</dbReference>
<organism evidence="4 5">
    <name type="scientific">Hymenobacter bucti</name>
    <dbReference type="NCBI Taxonomy" id="1844114"/>
    <lineage>
        <taxon>Bacteria</taxon>
        <taxon>Pseudomonadati</taxon>
        <taxon>Bacteroidota</taxon>
        <taxon>Cytophagia</taxon>
        <taxon>Cytophagales</taxon>
        <taxon>Hymenobacteraceae</taxon>
        <taxon>Hymenobacter</taxon>
    </lineage>
</organism>